<sequence length="202" mass="21932">MEMTLQSLCQAKVLINSIKFHSKAYLLLSNSVPFQSCKTNTFLRIKPLKKHSSLGVVHASESESTSTDVAERWLLEPVGDGDTRHIGYKVPMPDAFEITSSEVTVGRLPEKADMVIPVATVSGLHARIQKKEGSLLVTDLDSTNGTFIDEKRLRPGVAAAASYGNCITFGDTHLAMFCVSKLENLEESEDASESPAVSTETS</sequence>
<comment type="caution">
    <text evidence="1">The sequence shown here is derived from an EMBL/GenBank/DDBJ whole genome shotgun (WGS) entry which is preliminary data.</text>
</comment>
<protein>
    <submittedName>
        <fullName evidence="1">Uncharacterized protein</fullName>
    </submittedName>
</protein>
<name>A0ACC1ABQ6_9ROSI</name>
<evidence type="ECO:0000313" key="1">
    <source>
        <dbReference type="EMBL" id="KAJ0084965.1"/>
    </source>
</evidence>
<dbReference type="Proteomes" id="UP001164250">
    <property type="component" value="Chromosome 11"/>
</dbReference>
<keyword evidence="2" id="KW-1185">Reference proteome</keyword>
<organism evidence="1 2">
    <name type="scientific">Pistacia atlantica</name>
    <dbReference type="NCBI Taxonomy" id="434234"/>
    <lineage>
        <taxon>Eukaryota</taxon>
        <taxon>Viridiplantae</taxon>
        <taxon>Streptophyta</taxon>
        <taxon>Embryophyta</taxon>
        <taxon>Tracheophyta</taxon>
        <taxon>Spermatophyta</taxon>
        <taxon>Magnoliopsida</taxon>
        <taxon>eudicotyledons</taxon>
        <taxon>Gunneridae</taxon>
        <taxon>Pentapetalae</taxon>
        <taxon>rosids</taxon>
        <taxon>malvids</taxon>
        <taxon>Sapindales</taxon>
        <taxon>Anacardiaceae</taxon>
        <taxon>Pistacia</taxon>
    </lineage>
</organism>
<accession>A0ACC1ABQ6</accession>
<evidence type="ECO:0000313" key="2">
    <source>
        <dbReference type="Proteomes" id="UP001164250"/>
    </source>
</evidence>
<gene>
    <name evidence="1" type="ORF">Patl1_30139</name>
</gene>
<dbReference type="EMBL" id="CM047907">
    <property type="protein sequence ID" value="KAJ0084965.1"/>
    <property type="molecule type" value="Genomic_DNA"/>
</dbReference>
<proteinExistence type="predicted"/>
<reference evidence="2" key="1">
    <citation type="journal article" date="2023" name="G3 (Bethesda)">
        <title>Genome assembly and association tests identify interacting loci associated with vigor, precocity, and sex in interspecific pistachio rootstocks.</title>
        <authorList>
            <person name="Palmer W."/>
            <person name="Jacygrad E."/>
            <person name="Sagayaradj S."/>
            <person name="Cavanaugh K."/>
            <person name="Han R."/>
            <person name="Bertier L."/>
            <person name="Beede B."/>
            <person name="Kafkas S."/>
            <person name="Golino D."/>
            <person name="Preece J."/>
            <person name="Michelmore R."/>
        </authorList>
    </citation>
    <scope>NUCLEOTIDE SEQUENCE [LARGE SCALE GENOMIC DNA]</scope>
</reference>